<accession>A0ACA9KVF7</accession>
<protein>
    <submittedName>
        <fullName evidence="1">25105_t:CDS:1</fullName>
    </submittedName>
</protein>
<reference evidence="1" key="1">
    <citation type="submission" date="2021-06" db="EMBL/GenBank/DDBJ databases">
        <authorList>
            <person name="Kallberg Y."/>
            <person name="Tangrot J."/>
            <person name="Rosling A."/>
        </authorList>
    </citation>
    <scope>NUCLEOTIDE SEQUENCE</scope>
    <source>
        <strain evidence="1">MA461A</strain>
    </source>
</reference>
<gene>
    <name evidence="1" type="ORF">RPERSI_LOCUS1581</name>
</gene>
<evidence type="ECO:0000313" key="1">
    <source>
        <dbReference type="EMBL" id="CAG8495433.1"/>
    </source>
</evidence>
<dbReference type="EMBL" id="CAJVQC010001498">
    <property type="protein sequence ID" value="CAG8495433.1"/>
    <property type="molecule type" value="Genomic_DNA"/>
</dbReference>
<proteinExistence type="predicted"/>
<name>A0ACA9KVF7_9GLOM</name>
<sequence length="75" mass="8797">ALFAFDNTTSHAAYVYNALLANNMNLLPDRKQAKMRSTMYENDIKQDMYFLIKYEISELHGKPKSLKKVLIERKL</sequence>
<dbReference type="Proteomes" id="UP000789920">
    <property type="component" value="Unassembled WGS sequence"/>
</dbReference>
<feature type="non-terminal residue" evidence="1">
    <location>
        <position position="1"/>
    </location>
</feature>
<comment type="caution">
    <text evidence="1">The sequence shown here is derived from an EMBL/GenBank/DDBJ whole genome shotgun (WGS) entry which is preliminary data.</text>
</comment>
<evidence type="ECO:0000313" key="2">
    <source>
        <dbReference type="Proteomes" id="UP000789920"/>
    </source>
</evidence>
<organism evidence="1 2">
    <name type="scientific">Racocetra persica</name>
    <dbReference type="NCBI Taxonomy" id="160502"/>
    <lineage>
        <taxon>Eukaryota</taxon>
        <taxon>Fungi</taxon>
        <taxon>Fungi incertae sedis</taxon>
        <taxon>Mucoromycota</taxon>
        <taxon>Glomeromycotina</taxon>
        <taxon>Glomeromycetes</taxon>
        <taxon>Diversisporales</taxon>
        <taxon>Gigasporaceae</taxon>
        <taxon>Racocetra</taxon>
    </lineage>
</organism>
<keyword evidence="2" id="KW-1185">Reference proteome</keyword>